<dbReference type="Pfam" id="PF01814">
    <property type="entry name" value="Hemerythrin"/>
    <property type="match status" value="1"/>
</dbReference>
<sequence>MSQSLDIIHDEHRAIAAMLSGMRSLAAGIAAGRLKPDFGLFDDMLRYIEEVPEKVHHPKENEFLFARLLPRCPEAAAVIAELEEEHRQGEARMALVRKAMAAYQQQGAAGFEGFNAALVHYIEQEWKHMNTEEKQIFPLARTHLTAEDWAAIDAAFLANDNPWQGAAGEYAALFTRIVNEAPAPVGLGGS</sequence>
<dbReference type="RefSeq" id="WP_169145677.1">
    <property type="nucleotide sequence ID" value="NZ_JABBGA010000006.1"/>
</dbReference>
<dbReference type="AlphaFoldDB" id="A0A848G9A9"/>
<comment type="caution">
    <text evidence="2">The sequence shown here is derived from an EMBL/GenBank/DDBJ whole genome shotgun (WGS) entry which is preliminary data.</text>
</comment>
<dbReference type="EMBL" id="JABBGA010000006">
    <property type="protein sequence ID" value="NML26141.1"/>
    <property type="molecule type" value="Genomic_DNA"/>
</dbReference>
<dbReference type="CDD" id="cd12108">
    <property type="entry name" value="Hr-like"/>
    <property type="match status" value="1"/>
</dbReference>
<proteinExistence type="predicted"/>
<evidence type="ECO:0000313" key="3">
    <source>
        <dbReference type="Proteomes" id="UP000580043"/>
    </source>
</evidence>
<accession>A0A848G9A9</accession>
<name>A0A848G9A9_9RHOO</name>
<reference evidence="2 3" key="1">
    <citation type="submission" date="2020-04" db="EMBL/GenBank/DDBJ databases">
        <title>Zoogloea sp. G-4-1-14 isolated from soil.</title>
        <authorList>
            <person name="Dahal R.H."/>
        </authorList>
    </citation>
    <scope>NUCLEOTIDE SEQUENCE [LARGE SCALE GENOMIC DNA]</scope>
    <source>
        <strain evidence="2 3">G-4-1-14</strain>
    </source>
</reference>
<organism evidence="2 3">
    <name type="scientific">Zoogloea dura</name>
    <dbReference type="NCBI Taxonomy" id="2728840"/>
    <lineage>
        <taxon>Bacteria</taxon>
        <taxon>Pseudomonadati</taxon>
        <taxon>Pseudomonadota</taxon>
        <taxon>Betaproteobacteria</taxon>
        <taxon>Rhodocyclales</taxon>
        <taxon>Zoogloeaceae</taxon>
        <taxon>Zoogloea</taxon>
    </lineage>
</organism>
<dbReference type="InterPro" id="IPR012312">
    <property type="entry name" value="Hemerythrin-like"/>
</dbReference>
<keyword evidence="3" id="KW-1185">Reference proteome</keyword>
<feature type="domain" description="Hemerythrin-like" evidence="1">
    <location>
        <begin position="5"/>
        <end position="140"/>
    </location>
</feature>
<gene>
    <name evidence="2" type="ORF">HHL15_10340</name>
</gene>
<dbReference type="Gene3D" id="1.20.120.520">
    <property type="entry name" value="nmb1532 protein domain like"/>
    <property type="match status" value="1"/>
</dbReference>
<dbReference type="Proteomes" id="UP000580043">
    <property type="component" value="Unassembled WGS sequence"/>
</dbReference>
<dbReference type="PANTHER" id="PTHR39966:SF1">
    <property type="entry name" value="HEMERYTHRIN-LIKE DOMAIN-CONTAINING PROTEIN"/>
    <property type="match status" value="1"/>
</dbReference>
<evidence type="ECO:0000313" key="2">
    <source>
        <dbReference type="EMBL" id="NML26141.1"/>
    </source>
</evidence>
<dbReference type="PANTHER" id="PTHR39966">
    <property type="entry name" value="BLL2471 PROTEIN-RELATED"/>
    <property type="match status" value="1"/>
</dbReference>
<protein>
    <submittedName>
        <fullName evidence="2">Hemerythrin domain-containing protein</fullName>
    </submittedName>
</protein>
<dbReference type="GO" id="GO:0005886">
    <property type="term" value="C:plasma membrane"/>
    <property type="evidence" value="ECO:0007669"/>
    <property type="project" value="TreeGrafter"/>
</dbReference>
<evidence type="ECO:0000259" key="1">
    <source>
        <dbReference type="Pfam" id="PF01814"/>
    </source>
</evidence>